<proteinExistence type="predicted"/>
<protein>
    <submittedName>
        <fullName evidence="1">Uncharacterized protein</fullName>
    </submittedName>
</protein>
<accession>Q3A8V9</accession>
<dbReference type="Proteomes" id="UP000002706">
    <property type="component" value="Chromosome"/>
</dbReference>
<name>Q3A8V9_CARHZ</name>
<evidence type="ECO:0000313" key="2">
    <source>
        <dbReference type="Proteomes" id="UP000002706"/>
    </source>
</evidence>
<reference evidence="1 2" key="1">
    <citation type="journal article" date="2005" name="PLoS Genet.">
        <title>Life in hot carbon monoxide: the complete genome sequence of Carboxydothermus hydrogenoformans Z-2901.</title>
        <authorList>
            <person name="Wu M."/>
            <person name="Ren Q."/>
            <person name="Durkin A.S."/>
            <person name="Daugherty S.C."/>
            <person name="Brinkac L.M."/>
            <person name="Dodson R.J."/>
            <person name="Madupu R."/>
            <person name="Sullivan S.A."/>
            <person name="Kolonay J.F."/>
            <person name="Haft D.H."/>
            <person name="Nelson W.C."/>
            <person name="Tallon L.J."/>
            <person name="Jones K.M."/>
            <person name="Ulrich L.E."/>
            <person name="Gonzalez J.M."/>
            <person name="Zhulin I.B."/>
            <person name="Robb F.T."/>
            <person name="Eisen J.A."/>
        </authorList>
    </citation>
    <scope>NUCLEOTIDE SEQUENCE [LARGE SCALE GENOMIC DNA]</scope>
    <source>
        <strain evidence="2">ATCC BAA-161 / DSM 6008 / Z-2901</strain>
    </source>
</reference>
<dbReference type="InParanoid" id="Q3A8V9"/>
<evidence type="ECO:0000313" key="1">
    <source>
        <dbReference type="EMBL" id="ABB14162.1"/>
    </source>
</evidence>
<organism evidence="1 2">
    <name type="scientific">Carboxydothermus hydrogenoformans (strain ATCC BAA-161 / DSM 6008 / Z-2901)</name>
    <dbReference type="NCBI Taxonomy" id="246194"/>
    <lineage>
        <taxon>Bacteria</taxon>
        <taxon>Bacillati</taxon>
        <taxon>Bacillota</taxon>
        <taxon>Clostridia</taxon>
        <taxon>Thermoanaerobacterales</taxon>
        <taxon>Thermoanaerobacteraceae</taxon>
        <taxon>Carboxydothermus</taxon>
    </lineage>
</organism>
<dbReference type="AlphaFoldDB" id="Q3A8V9"/>
<keyword evidence="2" id="KW-1185">Reference proteome</keyword>
<gene>
    <name evidence="1" type="ordered locus">CHY_2633</name>
</gene>
<dbReference type="KEGG" id="chy:CHY_2633"/>
<dbReference type="HOGENOM" id="CLU_2823168_0_0_9"/>
<dbReference type="EMBL" id="CP000141">
    <property type="protein sequence ID" value="ABB14162.1"/>
    <property type="molecule type" value="Genomic_DNA"/>
</dbReference>
<sequence>MYNLNLLQAKVFPFGQPQNMMGKKVRWYLNKLWIVFVVENKKGDCPNSNNPLNTYLKNLVTFLLRL</sequence>